<feature type="compositionally biased region" description="Polar residues" evidence="2">
    <location>
        <begin position="254"/>
        <end position="273"/>
    </location>
</feature>
<dbReference type="CDD" id="cd04396">
    <property type="entry name" value="RhoGAP_fSAC7_BAG7"/>
    <property type="match status" value="1"/>
</dbReference>
<keyword evidence="5" id="KW-1185">Reference proteome</keyword>
<feature type="compositionally biased region" description="Polar residues" evidence="2">
    <location>
        <begin position="645"/>
        <end position="657"/>
    </location>
</feature>
<dbReference type="GO" id="GO:0060237">
    <property type="term" value="P:regulation of fungal-type cell wall organization"/>
    <property type="evidence" value="ECO:0007669"/>
    <property type="project" value="TreeGrafter"/>
</dbReference>
<feature type="compositionally biased region" description="Low complexity" evidence="2">
    <location>
        <begin position="549"/>
        <end position="559"/>
    </location>
</feature>
<feature type="region of interest" description="Disordered" evidence="2">
    <location>
        <begin position="478"/>
        <end position="504"/>
    </location>
</feature>
<gene>
    <name evidence="4" type="primary">SKDI04G6000</name>
    <name evidence="4" type="ORF">SKDI_04G6000</name>
</gene>
<dbReference type="RefSeq" id="XP_056087020.1">
    <property type="nucleotide sequence ID" value="XM_056227173.1"/>
</dbReference>
<feature type="region of interest" description="Disordered" evidence="2">
    <location>
        <begin position="516"/>
        <end position="582"/>
    </location>
</feature>
<feature type="region of interest" description="Disordered" evidence="2">
    <location>
        <begin position="407"/>
        <end position="458"/>
    </location>
</feature>
<reference evidence="4" key="1">
    <citation type="submission" date="2022-10" db="EMBL/GenBank/DDBJ databases">
        <authorList>
            <person name="Byrne P K."/>
        </authorList>
    </citation>
    <scope>NUCLEOTIDE SEQUENCE</scope>
    <source>
        <strain evidence="4">IFO1802</strain>
    </source>
</reference>
<feature type="domain" description="Rho-GAP" evidence="3">
    <location>
        <begin position="134"/>
        <end position="393"/>
    </location>
</feature>
<evidence type="ECO:0000313" key="4">
    <source>
        <dbReference type="EMBL" id="CAI4059124.1"/>
    </source>
</evidence>
<feature type="compositionally biased region" description="Low complexity" evidence="2">
    <location>
        <begin position="82"/>
        <end position="99"/>
    </location>
</feature>
<dbReference type="SUPFAM" id="SSF48350">
    <property type="entry name" value="GTPase activation domain, GAP"/>
    <property type="match status" value="1"/>
</dbReference>
<feature type="compositionally biased region" description="Basic and acidic residues" evidence="2">
    <location>
        <begin position="446"/>
        <end position="456"/>
    </location>
</feature>
<feature type="compositionally biased region" description="Basic residues" evidence="2">
    <location>
        <begin position="480"/>
        <end position="489"/>
    </location>
</feature>
<dbReference type="EMBL" id="OX365899">
    <property type="protein sequence ID" value="CAI4059124.1"/>
    <property type="molecule type" value="Genomic_DNA"/>
</dbReference>
<proteinExistence type="predicted"/>
<accession>A0AA35NPB1</accession>
<dbReference type="SMART" id="SM00324">
    <property type="entry name" value="RhoGAP"/>
    <property type="match status" value="1"/>
</dbReference>
<dbReference type="GO" id="GO:0005938">
    <property type="term" value="C:cell cortex"/>
    <property type="evidence" value="ECO:0007669"/>
    <property type="project" value="TreeGrafter"/>
</dbReference>
<feature type="compositionally biased region" description="Basic and acidic residues" evidence="2">
    <location>
        <begin position="631"/>
        <end position="643"/>
    </location>
</feature>
<evidence type="ECO:0000256" key="2">
    <source>
        <dbReference type="SAM" id="MobiDB-lite"/>
    </source>
</evidence>
<dbReference type="Pfam" id="PF00620">
    <property type="entry name" value="RhoGAP"/>
    <property type="match status" value="2"/>
</dbReference>
<dbReference type="GeneID" id="80923320"/>
<feature type="compositionally biased region" description="Polar residues" evidence="2">
    <location>
        <begin position="571"/>
        <end position="582"/>
    </location>
</feature>
<feature type="compositionally biased region" description="Polar residues" evidence="2">
    <location>
        <begin position="614"/>
        <end position="624"/>
    </location>
</feature>
<sequence>MPNNALKQGSKIESVSPSKGHVPSFWKQFINNPKSMSSENITVPRSPTSLSRNAQPTTLQRPPLSSRPYSYNTPTKDRKSFSKSTKQNNNTNNTTSGTSPHAEFKNYRDMFLSNRNGFTGRVFGVTLAESLSVASAEVIVQSELVSFGRIPIVVAKCGAYLKANGLETSGIFRIAGNGKRVKALQYIFSSPPDYGTKFNDWETYTVHDVASLLRRYLNNLAEPLIPLSLYEQFRDPLRTKPRILRHMLTHEVSHPNSNKANHLSMKPSRQNCNDDGANDGDIEREDAKDDEEKRRRKIRHKRRLTRDIRATIKEYEELFVTLSNDTKQLTIYLLDLLSLFARQSQFNLMSGRNLAAIFQPSILSHPQHDMDPKEYELSRLVVEFLIEYSYKLLPHLLKLAKKEQQERLSSENKNNDENKQKTDPIPIPKITSSDVPPTASSNRYKSTIDDNNKADHQTLSPISTSIADDSLGLQTSKLLKPPKQRRPHSKSFGSTPVPPDVIASNKRRTSLFPWLHKPGILSDTGDNGDLTATEAEGDDYEEENIDPYSQSPSSMQSGSLPKQHHLPIPQMNRSLSGNSTTSSFNIKPISMILTGGNNGNNNSADNLELLHNTPSNIERNNASPLTEDGGEERNSRSRKRDSWFQRLTSRSGSANRA</sequence>
<dbReference type="InterPro" id="IPR000198">
    <property type="entry name" value="RhoGAP_dom"/>
</dbReference>
<dbReference type="InterPro" id="IPR051025">
    <property type="entry name" value="RhoGAP"/>
</dbReference>
<evidence type="ECO:0000256" key="1">
    <source>
        <dbReference type="ARBA" id="ARBA00022468"/>
    </source>
</evidence>
<dbReference type="PANTHER" id="PTHR15228">
    <property type="entry name" value="SPERMATHECAL PHYSIOLOGY VARIANT"/>
    <property type="match status" value="1"/>
</dbReference>
<dbReference type="InterPro" id="IPR008936">
    <property type="entry name" value="Rho_GTPase_activation_prot"/>
</dbReference>
<dbReference type="Gene3D" id="1.10.555.10">
    <property type="entry name" value="Rho GTPase activation protein"/>
    <property type="match status" value="1"/>
</dbReference>
<dbReference type="PROSITE" id="PS50238">
    <property type="entry name" value="RHOGAP"/>
    <property type="match status" value="1"/>
</dbReference>
<feature type="region of interest" description="Disordered" evidence="2">
    <location>
        <begin position="614"/>
        <end position="657"/>
    </location>
</feature>
<evidence type="ECO:0000259" key="3">
    <source>
        <dbReference type="PROSITE" id="PS50238"/>
    </source>
</evidence>
<dbReference type="GO" id="GO:0007165">
    <property type="term" value="P:signal transduction"/>
    <property type="evidence" value="ECO:0007669"/>
    <property type="project" value="InterPro"/>
</dbReference>
<organism evidence="4 5">
    <name type="scientific">Saccharomyces kudriavzevii (strain ATCC MYA-4449 / AS 2.2408 / CBS 8840 / NBRC 1802 / NCYC 2889)</name>
    <name type="common">Yeast</name>
    <dbReference type="NCBI Taxonomy" id="226230"/>
    <lineage>
        <taxon>Eukaryota</taxon>
        <taxon>Fungi</taxon>
        <taxon>Dikarya</taxon>
        <taxon>Ascomycota</taxon>
        <taxon>Saccharomycotina</taxon>
        <taxon>Saccharomycetes</taxon>
        <taxon>Saccharomycetales</taxon>
        <taxon>Saccharomycetaceae</taxon>
        <taxon>Saccharomyces</taxon>
    </lineage>
</organism>
<feature type="region of interest" description="Disordered" evidence="2">
    <location>
        <begin position="249"/>
        <end position="298"/>
    </location>
</feature>
<feature type="region of interest" description="Disordered" evidence="2">
    <location>
        <begin position="1"/>
        <end position="102"/>
    </location>
</feature>
<dbReference type="PANTHER" id="PTHR15228:SF25">
    <property type="entry name" value="F-BAR DOMAIN-CONTAINING PROTEIN"/>
    <property type="match status" value="1"/>
</dbReference>
<feature type="compositionally biased region" description="Polar residues" evidence="2">
    <location>
        <begin position="29"/>
        <end position="60"/>
    </location>
</feature>
<feature type="compositionally biased region" description="Acidic residues" evidence="2">
    <location>
        <begin position="535"/>
        <end position="545"/>
    </location>
</feature>
<evidence type="ECO:0000313" key="5">
    <source>
        <dbReference type="Proteomes" id="UP001162087"/>
    </source>
</evidence>
<dbReference type="GO" id="GO:0005096">
    <property type="term" value="F:GTPase activator activity"/>
    <property type="evidence" value="ECO:0007669"/>
    <property type="project" value="UniProtKB-KW"/>
</dbReference>
<feature type="compositionally biased region" description="Polar residues" evidence="2">
    <location>
        <begin position="430"/>
        <end position="445"/>
    </location>
</feature>
<name>A0AA35NPB1_SACK1</name>
<feature type="compositionally biased region" description="Polar residues" evidence="2">
    <location>
        <begin position="1"/>
        <end position="17"/>
    </location>
</feature>
<dbReference type="AlphaFoldDB" id="A0AA35NPB1"/>
<protein>
    <recommendedName>
        <fullName evidence="3">Rho-GAP domain-containing protein</fullName>
    </recommendedName>
</protein>
<dbReference type="Proteomes" id="UP001162087">
    <property type="component" value="Chromosome 4"/>
</dbReference>
<keyword evidence="1" id="KW-0343">GTPase activation</keyword>
<feature type="compositionally biased region" description="Basic and acidic residues" evidence="2">
    <location>
        <begin position="407"/>
        <end position="422"/>
    </location>
</feature>